<feature type="domain" description="GGDEF" evidence="4">
    <location>
        <begin position="253"/>
        <end position="385"/>
    </location>
</feature>
<dbReference type="NCBIfam" id="TIGR00254">
    <property type="entry name" value="GGDEF"/>
    <property type="match status" value="1"/>
</dbReference>
<dbReference type="PANTHER" id="PTHR45138">
    <property type="entry name" value="REGULATORY COMPONENTS OF SENSORY TRANSDUCTION SYSTEM"/>
    <property type="match status" value="1"/>
</dbReference>
<keyword evidence="6" id="KW-1185">Reference proteome</keyword>
<proteinExistence type="predicted"/>
<dbReference type="InterPro" id="IPR000160">
    <property type="entry name" value="GGDEF_dom"/>
</dbReference>
<dbReference type="Proteomes" id="UP000185151">
    <property type="component" value="Unassembled WGS sequence"/>
</dbReference>
<dbReference type="OrthoDB" id="9813903at2"/>
<reference evidence="5 6" key="1">
    <citation type="submission" date="2016-11" db="EMBL/GenBank/DDBJ databases">
        <authorList>
            <person name="Jaros S."/>
            <person name="Januszkiewicz K."/>
            <person name="Wedrychowicz H."/>
        </authorList>
    </citation>
    <scope>NUCLEOTIDE SEQUENCE [LARGE SCALE GENOMIC DNA]</scope>
    <source>
        <strain evidence="5 6">GAS95</strain>
    </source>
</reference>
<evidence type="ECO:0000256" key="2">
    <source>
        <dbReference type="ARBA" id="ARBA00034247"/>
    </source>
</evidence>
<dbReference type="EC" id="2.7.7.65" evidence="1"/>
<dbReference type="AlphaFoldDB" id="A0A1N6KTW1"/>
<feature type="transmembrane region" description="Helical" evidence="3">
    <location>
        <begin position="120"/>
        <end position="142"/>
    </location>
</feature>
<evidence type="ECO:0000313" key="5">
    <source>
        <dbReference type="EMBL" id="SIO59816.1"/>
    </source>
</evidence>
<evidence type="ECO:0000256" key="1">
    <source>
        <dbReference type="ARBA" id="ARBA00012528"/>
    </source>
</evidence>
<feature type="transmembrane region" description="Helical" evidence="3">
    <location>
        <begin position="64"/>
        <end position="82"/>
    </location>
</feature>
<feature type="transmembrane region" description="Helical" evidence="3">
    <location>
        <begin position="192"/>
        <end position="212"/>
    </location>
</feature>
<sequence>MEIPLTPNQIFQLIVPGVSVVFAFSFLSVWIYDKTRQYLVLLFASFIAYAVGSTMEIFHWPADWKLGAVTTALLFVLSALSLNEGVLRRRGLRFRWTTHLLVLATVTAAMYFFSYVKRDLLVRVYILNFCIGFVVLATAFRIRSSLKRRAVDQALFWVLLVFGLSFFVRTVLTVGQSLPHSPTQFGQTAFWVALQMSLTLFGVVLALVLLAATVSDVIEHVVAERDLDALTQILNRRAFELRATRLAADRKHRPLSMVICDIDHFKSVNDRFGHAAGDEVLREFSRILRAVVRADDIVGRIGGEEFVILLPGADRTLAKGIAERLRTVLMSTRFAQISSTLHVTVSAGVAQCQDDETVTTLLARADRLLYAAKRTGRNCTVADEAAVAPEASTRYLA</sequence>
<dbReference type="RefSeq" id="WP_074299550.1">
    <property type="nucleotide sequence ID" value="NZ_FSRU01000002.1"/>
</dbReference>
<dbReference type="PROSITE" id="PS50887">
    <property type="entry name" value="GGDEF"/>
    <property type="match status" value="1"/>
</dbReference>
<dbReference type="Gene3D" id="3.30.70.270">
    <property type="match status" value="1"/>
</dbReference>
<dbReference type="Pfam" id="PF00990">
    <property type="entry name" value="GGDEF"/>
    <property type="match status" value="1"/>
</dbReference>
<name>A0A1N6KTW1_9BURK</name>
<dbReference type="InterPro" id="IPR029787">
    <property type="entry name" value="Nucleotide_cyclase"/>
</dbReference>
<dbReference type="SUPFAM" id="SSF55073">
    <property type="entry name" value="Nucleotide cyclase"/>
    <property type="match status" value="1"/>
</dbReference>
<feature type="transmembrane region" description="Helical" evidence="3">
    <location>
        <begin position="94"/>
        <end position="114"/>
    </location>
</feature>
<dbReference type="InterPro" id="IPR050469">
    <property type="entry name" value="Diguanylate_Cyclase"/>
</dbReference>
<dbReference type="EMBL" id="FSRU01000002">
    <property type="protein sequence ID" value="SIO59816.1"/>
    <property type="molecule type" value="Genomic_DNA"/>
</dbReference>
<evidence type="ECO:0000256" key="3">
    <source>
        <dbReference type="SAM" id="Phobius"/>
    </source>
</evidence>
<feature type="transmembrane region" description="Helical" evidence="3">
    <location>
        <begin position="13"/>
        <end position="32"/>
    </location>
</feature>
<accession>A0A1N6KTW1</accession>
<dbReference type="FunFam" id="3.30.70.270:FF:000001">
    <property type="entry name" value="Diguanylate cyclase domain protein"/>
    <property type="match status" value="1"/>
</dbReference>
<feature type="transmembrane region" description="Helical" evidence="3">
    <location>
        <begin position="154"/>
        <end position="172"/>
    </location>
</feature>
<evidence type="ECO:0000259" key="4">
    <source>
        <dbReference type="PROSITE" id="PS50887"/>
    </source>
</evidence>
<gene>
    <name evidence="5" type="ORF">SAMN05444165_4648</name>
</gene>
<organism evidence="5 6">
    <name type="scientific">Paraburkholderia phenazinium</name>
    <dbReference type="NCBI Taxonomy" id="60549"/>
    <lineage>
        <taxon>Bacteria</taxon>
        <taxon>Pseudomonadati</taxon>
        <taxon>Pseudomonadota</taxon>
        <taxon>Betaproteobacteria</taxon>
        <taxon>Burkholderiales</taxon>
        <taxon>Burkholderiaceae</taxon>
        <taxon>Paraburkholderia</taxon>
    </lineage>
</organism>
<evidence type="ECO:0000313" key="6">
    <source>
        <dbReference type="Proteomes" id="UP000185151"/>
    </source>
</evidence>
<dbReference type="PANTHER" id="PTHR45138:SF9">
    <property type="entry name" value="DIGUANYLATE CYCLASE DGCM-RELATED"/>
    <property type="match status" value="1"/>
</dbReference>
<dbReference type="GO" id="GO:0052621">
    <property type="term" value="F:diguanylate cyclase activity"/>
    <property type="evidence" value="ECO:0007669"/>
    <property type="project" value="UniProtKB-EC"/>
</dbReference>
<protein>
    <recommendedName>
        <fullName evidence="1">diguanylate cyclase</fullName>
        <ecNumber evidence="1">2.7.7.65</ecNumber>
    </recommendedName>
</protein>
<dbReference type="CDD" id="cd01949">
    <property type="entry name" value="GGDEF"/>
    <property type="match status" value="1"/>
</dbReference>
<comment type="catalytic activity">
    <reaction evidence="2">
        <text>2 GTP = 3',3'-c-di-GMP + 2 diphosphate</text>
        <dbReference type="Rhea" id="RHEA:24898"/>
        <dbReference type="ChEBI" id="CHEBI:33019"/>
        <dbReference type="ChEBI" id="CHEBI:37565"/>
        <dbReference type="ChEBI" id="CHEBI:58805"/>
        <dbReference type="EC" id="2.7.7.65"/>
    </reaction>
</comment>
<keyword evidence="3" id="KW-0812">Transmembrane</keyword>
<dbReference type="InterPro" id="IPR043128">
    <property type="entry name" value="Rev_trsase/Diguanyl_cyclase"/>
</dbReference>
<keyword evidence="3" id="KW-0472">Membrane</keyword>
<feature type="transmembrane region" description="Helical" evidence="3">
    <location>
        <begin position="39"/>
        <end position="58"/>
    </location>
</feature>
<dbReference type="SMART" id="SM00267">
    <property type="entry name" value="GGDEF"/>
    <property type="match status" value="1"/>
</dbReference>
<keyword evidence="3" id="KW-1133">Transmembrane helix</keyword>